<gene>
    <name evidence="3" type="ORF">J2S69_002108</name>
    <name evidence="2" type="ORF">O2L01_14175</name>
</gene>
<name>A0A9X3PNC2_9ACTN</name>
<dbReference type="Pfam" id="PF22181">
    <property type="entry name" value="TarS_linker"/>
    <property type="match status" value="1"/>
</dbReference>
<accession>A0A9X3PNC2</accession>
<keyword evidence="5" id="KW-1185">Reference proteome</keyword>
<feature type="domain" description="TarS/TarP linker" evidence="1">
    <location>
        <begin position="23"/>
        <end position="106"/>
    </location>
</feature>
<evidence type="ECO:0000313" key="2">
    <source>
        <dbReference type="EMBL" id="MDA1386137.1"/>
    </source>
</evidence>
<evidence type="ECO:0000313" key="5">
    <source>
        <dbReference type="Proteomes" id="UP001183604"/>
    </source>
</evidence>
<evidence type="ECO:0000313" key="3">
    <source>
        <dbReference type="EMBL" id="MDR7338389.1"/>
    </source>
</evidence>
<dbReference type="EMBL" id="JAVDYD010000001">
    <property type="protein sequence ID" value="MDR7338389.1"/>
    <property type="molecule type" value="Genomic_DNA"/>
</dbReference>
<dbReference type="EMBL" id="JAPZVQ010000008">
    <property type="protein sequence ID" value="MDA1386137.1"/>
    <property type="molecule type" value="Genomic_DNA"/>
</dbReference>
<comment type="caution">
    <text evidence="2">The sequence shown here is derived from an EMBL/GenBank/DDBJ whole genome shotgun (WGS) entry which is preliminary data.</text>
</comment>
<evidence type="ECO:0000313" key="4">
    <source>
        <dbReference type="Proteomes" id="UP001145799"/>
    </source>
</evidence>
<dbReference type="AlphaFoldDB" id="A0A9X3PNC2"/>
<reference evidence="2" key="1">
    <citation type="submission" date="2022-12" db="EMBL/GenBank/DDBJ databases">
        <title>Gycomyces niveus sp.nov., a novel actinomycete isolated from soil in Shouguang.</title>
        <authorList>
            <person name="Yang X."/>
        </authorList>
    </citation>
    <scope>NUCLEOTIDE SEQUENCE</scope>
    <source>
        <strain evidence="2">DSM 44724</strain>
    </source>
</reference>
<dbReference type="RefSeq" id="WP_270122608.1">
    <property type="nucleotide sequence ID" value="NZ_BAAAOM010000005.1"/>
</dbReference>
<evidence type="ECO:0000259" key="1">
    <source>
        <dbReference type="Pfam" id="PF22181"/>
    </source>
</evidence>
<reference evidence="3 5" key="2">
    <citation type="submission" date="2023-07" db="EMBL/GenBank/DDBJ databases">
        <title>Sequencing the genomes of 1000 actinobacteria strains.</title>
        <authorList>
            <person name="Klenk H.-P."/>
        </authorList>
    </citation>
    <scope>NUCLEOTIDE SEQUENCE [LARGE SCALE GENOMIC DNA]</scope>
    <source>
        <strain evidence="3 5">DSM 44724</strain>
    </source>
</reference>
<dbReference type="Proteomes" id="UP001145799">
    <property type="component" value="Unassembled WGS sequence"/>
</dbReference>
<organism evidence="2 4">
    <name type="scientific">Glycomyces lechevalierae</name>
    <dbReference type="NCBI Taxonomy" id="256034"/>
    <lineage>
        <taxon>Bacteria</taxon>
        <taxon>Bacillati</taxon>
        <taxon>Actinomycetota</taxon>
        <taxon>Actinomycetes</taxon>
        <taxon>Glycomycetales</taxon>
        <taxon>Glycomycetaceae</taxon>
        <taxon>Glycomyces</taxon>
    </lineage>
</organism>
<protein>
    <recommendedName>
        <fullName evidence="1">TarS/TarP linker domain-containing protein</fullName>
    </recommendedName>
</protein>
<proteinExistence type="predicted"/>
<dbReference type="Proteomes" id="UP001183604">
    <property type="component" value="Unassembled WGS sequence"/>
</dbReference>
<dbReference type="InterPro" id="IPR054028">
    <property type="entry name" value="TarS/TarP_linker"/>
</dbReference>
<sequence length="316" mass="34615">MNETTPPAATLVSEPAECVAAAARILASADGPDRDELVFGAFASEVAEALQPHALAVDAGERAKCWTAVAELADAHLSEELRLRLPTEPRVRVSLAQHRDHALLEAAVALEAPGFLLEDGRLFARYPGFREEPHGLADEWFEVVAEQVTVPLAKGLRPRYLVWTGVRRSDYCLEYSFFVPVEGLGAEAVRVGVDRLAKGRSPRKRRAVEAASAPAFDVDAAVEVRAEGAVTVVTARLRTEELTGRGAGRWSLRARVTLLGFTYDLPLKAPRGYFQRLGMPIGLAVEYGGHRSLAVRVDERATWRGLSRLRVLDFRK</sequence>